<protein>
    <submittedName>
        <fullName evidence="1">Uncharacterized protein</fullName>
    </submittedName>
</protein>
<dbReference type="Proteomes" id="UP000593765">
    <property type="component" value="Chromosome"/>
</dbReference>
<dbReference type="KEGG" id="hbs:IPV69_06860"/>
<accession>A0A7M2X097</accession>
<keyword evidence="2" id="KW-1185">Reference proteome</keyword>
<name>A0A7M2X097_9BACT</name>
<dbReference type="EMBL" id="CP063458">
    <property type="protein sequence ID" value="QOV91074.1"/>
    <property type="molecule type" value="Genomic_DNA"/>
</dbReference>
<reference evidence="1 2" key="1">
    <citation type="submission" date="2020-10" db="EMBL/GenBank/DDBJ databases">
        <title>Wide distribution of Phycisphaera-like planctomycetes from WD2101 soil group in peatlands and genome analysis of the first cultivated representative.</title>
        <authorList>
            <person name="Dedysh S.N."/>
            <person name="Beletsky A.V."/>
            <person name="Ivanova A."/>
            <person name="Kulichevskaya I.S."/>
            <person name="Suzina N.E."/>
            <person name="Philippov D.A."/>
            <person name="Rakitin A.L."/>
            <person name="Mardanov A.V."/>
            <person name="Ravin N.V."/>
        </authorList>
    </citation>
    <scope>NUCLEOTIDE SEQUENCE [LARGE SCALE GENOMIC DNA]</scope>
    <source>
        <strain evidence="1 2">M1803</strain>
    </source>
</reference>
<proteinExistence type="predicted"/>
<sequence>METPKQVREFADGDPGVVPPRRLNEIIRAANALNYEVQSLKTPPDVPQTPPIMSHLFYPQEDGGRGEVYKGVAVAVTWNEFSADSGGDTTLADIGQITSSPGVWARKAIGINIAAIGKTTHNVPKNAKPYPATLRSVNADGTLVLMFDPGSPADLFRVQLSQTGGSDGTGTTAPSYTYTVTRNGVQLATGESPDVGRANGSYTAATLGIGYYDSDGEFQLLYAFEVPNTYECAEA</sequence>
<organism evidence="1 2">
    <name type="scientific">Humisphaera borealis</name>
    <dbReference type="NCBI Taxonomy" id="2807512"/>
    <lineage>
        <taxon>Bacteria</taxon>
        <taxon>Pseudomonadati</taxon>
        <taxon>Planctomycetota</taxon>
        <taxon>Phycisphaerae</taxon>
        <taxon>Tepidisphaerales</taxon>
        <taxon>Tepidisphaeraceae</taxon>
        <taxon>Humisphaera</taxon>
    </lineage>
</organism>
<dbReference type="RefSeq" id="WP_206294193.1">
    <property type="nucleotide sequence ID" value="NZ_CP063458.1"/>
</dbReference>
<evidence type="ECO:0000313" key="1">
    <source>
        <dbReference type="EMBL" id="QOV91074.1"/>
    </source>
</evidence>
<evidence type="ECO:0000313" key="2">
    <source>
        <dbReference type="Proteomes" id="UP000593765"/>
    </source>
</evidence>
<dbReference type="AlphaFoldDB" id="A0A7M2X097"/>
<gene>
    <name evidence="1" type="ORF">IPV69_06860</name>
</gene>